<feature type="domain" description="MOSC" evidence="1">
    <location>
        <begin position="1"/>
        <end position="148"/>
    </location>
</feature>
<accession>A0A3D4SWN7</accession>
<dbReference type="Proteomes" id="UP000261739">
    <property type="component" value="Unassembled WGS sequence"/>
</dbReference>
<dbReference type="GO" id="GO:0003824">
    <property type="term" value="F:catalytic activity"/>
    <property type="evidence" value="ECO:0007669"/>
    <property type="project" value="InterPro"/>
</dbReference>
<dbReference type="GO" id="GO:0030170">
    <property type="term" value="F:pyridoxal phosphate binding"/>
    <property type="evidence" value="ECO:0007669"/>
    <property type="project" value="InterPro"/>
</dbReference>
<sequence length="148" mass="15489">MTAVPRVTSLYRYPVKGFTPQPCEELTVQPDDRRVRSNVIIDGAAAWSETDWATHGADLTVGDVRLTAQKTIVRCMAVTANPDTGVRDANLLKVLTTEVGQVEPTLGVLLLPMASDDVTGLAAPGTGAVADTAGTGDVIRVGDAVTVD</sequence>
<protein>
    <submittedName>
        <fullName evidence="2">MOSC domain-containing protein</fullName>
    </submittedName>
</protein>
<name>A0A3D4SWN7_9CORY</name>
<dbReference type="InterPro" id="IPR005302">
    <property type="entry name" value="MoCF_Sase_C"/>
</dbReference>
<gene>
    <name evidence="2" type="ORF">DIW82_02465</name>
</gene>
<evidence type="ECO:0000313" key="3">
    <source>
        <dbReference type="Proteomes" id="UP000261739"/>
    </source>
</evidence>
<evidence type="ECO:0000313" key="2">
    <source>
        <dbReference type="EMBL" id="HCT13676.1"/>
    </source>
</evidence>
<dbReference type="AlphaFoldDB" id="A0A3D4SWN7"/>
<evidence type="ECO:0000259" key="1">
    <source>
        <dbReference type="PROSITE" id="PS51340"/>
    </source>
</evidence>
<dbReference type="STRING" id="863239.GCA_000213935_01092"/>
<dbReference type="Pfam" id="PF03473">
    <property type="entry name" value="MOSC"/>
    <property type="match status" value="1"/>
</dbReference>
<proteinExistence type="predicted"/>
<comment type="caution">
    <text evidence="2">The sequence shown here is derived from an EMBL/GenBank/DDBJ whole genome shotgun (WGS) entry which is preliminary data.</text>
</comment>
<dbReference type="InterPro" id="IPR011037">
    <property type="entry name" value="Pyrv_Knase-like_insert_dom_sf"/>
</dbReference>
<dbReference type="EMBL" id="DQID01000069">
    <property type="protein sequence ID" value="HCT13676.1"/>
    <property type="molecule type" value="Genomic_DNA"/>
</dbReference>
<dbReference type="GO" id="GO:0030151">
    <property type="term" value="F:molybdenum ion binding"/>
    <property type="evidence" value="ECO:0007669"/>
    <property type="project" value="InterPro"/>
</dbReference>
<dbReference type="PROSITE" id="PS51340">
    <property type="entry name" value="MOSC"/>
    <property type="match status" value="1"/>
</dbReference>
<organism evidence="2 3">
    <name type="scientific">Corynebacterium nuruki</name>
    <dbReference type="NCBI Taxonomy" id="1032851"/>
    <lineage>
        <taxon>Bacteria</taxon>
        <taxon>Bacillati</taxon>
        <taxon>Actinomycetota</taxon>
        <taxon>Actinomycetes</taxon>
        <taxon>Mycobacteriales</taxon>
        <taxon>Corynebacteriaceae</taxon>
        <taxon>Corynebacterium</taxon>
    </lineage>
</organism>
<reference evidence="2 3" key="1">
    <citation type="journal article" date="2018" name="Nat. Biotechnol.">
        <title>A standardized bacterial taxonomy based on genome phylogeny substantially revises the tree of life.</title>
        <authorList>
            <person name="Parks D.H."/>
            <person name="Chuvochina M."/>
            <person name="Waite D.W."/>
            <person name="Rinke C."/>
            <person name="Skarshewski A."/>
            <person name="Chaumeil P.A."/>
            <person name="Hugenholtz P."/>
        </authorList>
    </citation>
    <scope>NUCLEOTIDE SEQUENCE [LARGE SCALE GENOMIC DNA]</scope>
    <source>
        <strain evidence="2">UBA11247</strain>
    </source>
</reference>
<dbReference type="SUPFAM" id="SSF50800">
    <property type="entry name" value="PK beta-barrel domain-like"/>
    <property type="match status" value="1"/>
</dbReference>